<accession>A0A1Y1ILB2</accession>
<reference evidence="7 8" key="1">
    <citation type="journal article" date="2014" name="Nat. Commun.">
        <title>Klebsormidium flaccidum genome reveals primary factors for plant terrestrial adaptation.</title>
        <authorList>
            <person name="Hori K."/>
            <person name="Maruyama F."/>
            <person name="Fujisawa T."/>
            <person name="Togashi T."/>
            <person name="Yamamoto N."/>
            <person name="Seo M."/>
            <person name="Sato S."/>
            <person name="Yamada T."/>
            <person name="Mori H."/>
            <person name="Tajima N."/>
            <person name="Moriyama T."/>
            <person name="Ikeuchi M."/>
            <person name="Watanabe M."/>
            <person name="Wada H."/>
            <person name="Kobayashi K."/>
            <person name="Saito M."/>
            <person name="Masuda T."/>
            <person name="Sasaki-Sekimoto Y."/>
            <person name="Mashiguchi K."/>
            <person name="Awai K."/>
            <person name="Shimojima M."/>
            <person name="Masuda S."/>
            <person name="Iwai M."/>
            <person name="Nobusawa T."/>
            <person name="Narise T."/>
            <person name="Kondo S."/>
            <person name="Saito H."/>
            <person name="Sato R."/>
            <person name="Murakawa M."/>
            <person name="Ihara Y."/>
            <person name="Oshima-Yamada Y."/>
            <person name="Ohtaka K."/>
            <person name="Satoh M."/>
            <person name="Sonobe K."/>
            <person name="Ishii M."/>
            <person name="Ohtani R."/>
            <person name="Kanamori-Sato M."/>
            <person name="Honoki R."/>
            <person name="Miyazaki D."/>
            <person name="Mochizuki H."/>
            <person name="Umetsu J."/>
            <person name="Higashi K."/>
            <person name="Shibata D."/>
            <person name="Kamiya Y."/>
            <person name="Sato N."/>
            <person name="Nakamura Y."/>
            <person name="Tabata S."/>
            <person name="Ida S."/>
            <person name="Kurokawa K."/>
            <person name="Ohta H."/>
        </authorList>
    </citation>
    <scope>NUCLEOTIDE SEQUENCE [LARGE SCALE GENOMIC DNA]</scope>
    <source>
        <strain evidence="7 8">NIES-2285</strain>
    </source>
</reference>
<feature type="compositionally biased region" description="Basic and acidic residues" evidence="5">
    <location>
        <begin position="342"/>
        <end position="360"/>
    </location>
</feature>
<dbReference type="Pfam" id="PF08235">
    <property type="entry name" value="LNS2"/>
    <property type="match status" value="1"/>
</dbReference>
<keyword evidence="8" id="KW-1185">Reference proteome</keyword>
<feature type="region of interest" description="Disordered" evidence="5">
    <location>
        <begin position="509"/>
        <end position="551"/>
    </location>
</feature>
<dbReference type="OrthoDB" id="4567at2759"/>
<dbReference type="GO" id="GO:0008195">
    <property type="term" value="F:phosphatidate phosphatase activity"/>
    <property type="evidence" value="ECO:0000318"/>
    <property type="project" value="GO_Central"/>
</dbReference>
<feature type="compositionally biased region" description="Basic and acidic residues" evidence="5">
    <location>
        <begin position="1056"/>
        <end position="1069"/>
    </location>
</feature>
<feature type="region of interest" description="Disordered" evidence="5">
    <location>
        <begin position="1207"/>
        <end position="1272"/>
    </location>
</feature>
<dbReference type="GO" id="GO:0006629">
    <property type="term" value="P:lipid metabolic process"/>
    <property type="evidence" value="ECO:0000318"/>
    <property type="project" value="GO_Central"/>
</dbReference>
<evidence type="ECO:0000313" key="7">
    <source>
        <dbReference type="EMBL" id="GAQ89921.1"/>
    </source>
</evidence>
<name>A0A1Y1ILB2_KLENI</name>
<evidence type="ECO:0000256" key="1">
    <source>
        <dbReference type="ARBA" id="ARBA00001946"/>
    </source>
</evidence>
<feature type="region of interest" description="Disordered" evidence="5">
    <location>
        <begin position="812"/>
        <end position="893"/>
    </location>
</feature>
<feature type="domain" description="LNS2/PITP" evidence="6">
    <location>
        <begin position="1332"/>
        <end position="1488"/>
    </location>
</feature>
<evidence type="ECO:0000256" key="5">
    <source>
        <dbReference type="SAM" id="MobiDB-lite"/>
    </source>
</evidence>
<dbReference type="InterPro" id="IPR031315">
    <property type="entry name" value="LNS2/PITP"/>
</dbReference>
<feature type="compositionally biased region" description="Basic and acidic residues" evidence="5">
    <location>
        <begin position="947"/>
        <end position="959"/>
    </location>
</feature>
<evidence type="ECO:0000256" key="4">
    <source>
        <dbReference type="ARBA" id="ARBA00022801"/>
    </source>
</evidence>
<dbReference type="Pfam" id="PF04571">
    <property type="entry name" value="Lipin_N"/>
    <property type="match status" value="1"/>
</dbReference>
<dbReference type="InterPro" id="IPR026058">
    <property type="entry name" value="LIPIN"/>
</dbReference>
<dbReference type="EMBL" id="DF237526">
    <property type="protein sequence ID" value="GAQ89921.1"/>
    <property type="molecule type" value="Genomic_DNA"/>
</dbReference>
<feature type="compositionally biased region" description="Low complexity" evidence="5">
    <location>
        <begin position="386"/>
        <end position="397"/>
    </location>
</feature>
<feature type="compositionally biased region" description="Polar residues" evidence="5">
    <location>
        <begin position="973"/>
        <end position="985"/>
    </location>
</feature>
<feature type="region of interest" description="Disordered" evidence="5">
    <location>
        <begin position="1543"/>
        <end position="1860"/>
    </location>
</feature>
<feature type="compositionally biased region" description="Basic and acidic residues" evidence="5">
    <location>
        <begin position="1804"/>
        <end position="1819"/>
    </location>
</feature>
<evidence type="ECO:0000313" key="8">
    <source>
        <dbReference type="Proteomes" id="UP000054558"/>
    </source>
</evidence>
<feature type="region of interest" description="Disordered" evidence="5">
    <location>
        <begin position="424"/>
        <end position="495"/>
    </location>
</feature>
<gene>
    <name evidence="7" type="ORF">KFL_005770080</name>
</gene>
<protein>
    <recommendedName>
        <fullName evidence="3">phosphatidate phosphatase</fullName>
        <ecNumber evidence="3">3.1.3.4</ecNumber>
    </recommendedName>
</protein>
<dbReference type="InterPro" id="IPR031703">
    <property type="entry name" value="Lipin_mid"/>
</dbReference>
<feature type="region of interest" description="Disordered" evidence="5">
    <location>
        <begin position="150"/>
        <end position="282"/>
    </location>
</feature>
<dbReference type="InterPro" id="IPR013209">
    <property type="entry name" value="LNS2"/>
</dbReference>
<feature type="compositionally biased region" description="Basic and acidic residues" evidence="5">
    <location>
        <begin position="1543"/>
        <end position="1706"/>
    </location>
</feature>
<dbReference type="SMART" id="SM00775">
    <property type="entry name" value="LNS2"/>
    <property type="match status" value="1"/>
</dbReference>
<feature type="compositionally biased region" description="Polar residues" evidence="5">
    <location>
        <begin position="1000"/>
        <end position="1017"/>
    </location>
</feature>
<feature type="region of interest" description="Disordered" evidence="5">
    <location>
        <begin position="95"/>
        <end position="114"/>
    </location>
</feature>
<comment type="similarity">
    <text evidence="2">Belongs to the lipin family.</text>
</comment>
<dbReference type="Proteomes" id="UP000054558">
    <property type="component" value="Unassembled WGS sequence"/>
</dbReference>
<evidence type="ECO:0000256" key="3">
    <source>
        <dbReference type="ARBA" id="ARBA00012638"/>
    </source>
</evidence>
<feature type="compositionally biased region" description="Basic and acidic residues" evidence="5">
    <location>
        <begin position="187"/>
        <end position="211"/>
    </location>
</feature>
<feature type="compositionally biased region" description="Basic and acidic residues" evidence="5">
    <location>
        <begin position="434"/>
        <end position="443"/>
    </location>
</feature>
<proteinExistence type="inferred from homology"/>
<dbReference type="PANTHER" id="PTHR12181:SF12">
    <property type="entry name" value="PHOSPHATIDATE PHOSPHATASE"/>
    <property type="match status" value="1"/>
</dbReference>
<evidence type="ECO:0000256" key="2">
    <source>
        <dbReference type="ARBA" id="ARBA00005476"/>
    </source>
</evidence>
<feature type="region of interest" description="Disordered" evidence="5">
    <location>
        <begin position="313"/>
        <end position="412"/>
    </location>
</feature>
<sequence>MYSFGQIMAGGLNTVSGPFHPFGGAVDIIVVRQEDGTFKSTPFYVRFGKFQGVLKRREKVVNVSVNGVGANFCMYLDHRGQAYFLHEKEVEELVSEADPTSMFSPGGSSGDEASRAVPQLLLETPSGNYKEATLEDLGSLKEGQGLVLDSEGEAAKAEERPAEPPRKDPERDGRESETGDALGGSEKSTDSLEGVERPGTSKEPPSDELRSKSFGGESEAPPMFPRGHGRSSSAPPAGPLSPAEVELRSVLSMSPKVEGKGYSFEDTDMREGAASATPESSITVEEQAILERDLAWRKVVRKAAKAVEASPPLLKPPINFVEGKAGEGKGSQVRRSSSWGDLSRRTSAEEEAVMQEHPDKASWGWGSWWYKSSPEGLDPHISGRPSQSEGGSSRKSSYQTGNEDVNDPKEVILGFESARNSFADFGVFNQEGESSGREGEGSERGSQQPPRSIFSRLFGTGAAPPPVQTPVRRLQRTESQEGFSRKGGRLDVNSDFQEDLDGVLKQKMIWGPAPEKKEDAVPEPGEDFTGAIAGLKRGKHESPAKRDEREVEAVLSSLADDLLREKAEGSLKAVKRPGKVGFKKEGLQALAHRTSSGGFSDAPGTRIRSSFARIDEIAEGDRDGESASEGGMANEGERDEAKASVAPQQIDPRYQSRPWKRKLSRKDSESDGDDIEIDLTAGGHAVEASIIMAELENKLLVESLEEEQRTEERLKEEPLRLWDGMDLAEAVAAYKKTVGGEEGERLDELLRGRSKKWEEQRLRKILSGVGGSGKGDGGLLSAGAIDGEGGKGVLSRAFRSRLKQELAAQFLDREKDATSGDTGVVDPQDESEAEAAFVEKQKQDEKRAAVDSASEEQSAPEPTPNAEDVPAEPENQFRGFDVQPGSTPLHSVRSAPVVIPGSNVLNGVAATDEPGVRRAASLPGPGAGFHSHEPAYAEIRDRLERLEGSTAVSRKDGTQHRGSVSGLREILNQPLSQSAPVSGINTPIVLNPDSKPGTEPGTTQSTPPNEAPISNRNLGKPPLCRSSPLRTMVSGTGLANPEEARMRSGELAASLGREEARSRDGESREGLANPEALPSARSLEGEKVFDSSDPLRAAVSDREGGDTVGAEFAVVKEKAETAMELSLCRHLLLPGMGVEAAQAAFESEAVSFDKFISGPQALISNERLVCRVGGRYYPWKVVAPTLLGMLAFGRVVPTYNGTEFDGAIPVEKREPPKPEGEDAAQPGAAGWRLWPFGSRGPGQRPRTPEGGGTRSRTTSPEPTEAVQATPPRPLVRRKRKCKLRTLIPTSEELASLNLQDGKNKITFSFTTRVWGKQEVDATIHLWKWNSRVIISDVDGTITRSDLMGQIAPLIGRDWSQSGVASLFSSIKENGYEFMYLSARAISQSATTRAFLSGIRQDGKSLPDGPIVISPDGMIPSLYREVIRRTPHEFKIACLNEIRALFPPNSTPFYAGFGNRDTDEISYLAVGIARGKIFTINPKGEVVANKVSVDVCGYSSMRQLVHDMFPSVNRIEAEDYNSWNYWKIPVPDIDEDELLESKKREEEGRKKEETRKKEDAKKKEEQKKKDEVKRREEEKRKLEEARKKKVEDDKRKREEDLKRREDERKRVEEEGKRKKEEEKRKREGEKKRVEDERKRVDEERRKGEEDRRREKEEKRRADEQERARREEEKKRAAEDKKRVDEEKKGAEERRKKGDAAADVKEGLETVNGAASSDSADAKVQSSERSEFRDVSGGEVSETAQADSEPGRADSEDMESQGAGRVESRKKHVGTSSVQGSEENGVEASEVAALQKNRLNGGPVRGESRPQRVVKVDRKETLNGTSEISAALESNEHKRGDKSKDERGDGGSEEQVTSAASN</sequence>
<dbReference type="InterPro" id="IPR036412">
    <property type="entry name" value="HAD-like_sf"/>
</dbReference>
<dbReference type="EC" id="3.1.3.4" evidence="3"/>
<keyword evidence="4 7" id="KW-0378">Hydrolase</keyword>
<feature type="compositionally biased region" description="Basic and acidic residues" evidence="5">
    <location>
        <begin position="1832"/>
        <end position="1848"/>
    </location>
</feature>
<feature type="compositionally biased region" description="Low complexity" evidence="5">
    <location>
        <begin position="231"/>
        <end position="243"/>
    </location>
</feature>
<feature type="region of interest" description="Disordered" evidence="5">
    <location>
        <begin position="617"/>
        <end position="676"/>
    </location>
</feature>
<feature type="region of interest" description="Disordered" evidence="5">
    <location>
        <begin position="947"/>
        <end position="1092"/>
    </location>
</feature>
<feature type="compositionally biased region" description="Basic and acidic residues" evidence="5">
    <location>
        <begin position="1724"/>
        <end position="1734"/>
    </location>
</feature>
<dbReference type="STRING" id="105231.A0A1Y1ILB2"/>
<dbReference type="InterPro" id="IPR007651">
    <property type="entry name" value="Lipin_N"/>
</dbReference>
<evidence type="ECO:0000259" key="6">
    <source>
        <dbReference type="SMART" id="SM00775"/>
    </source>
</evidence>
<organism evidence="7 8">
    <name type="scientific">Klebsormidium nitens</name>
    <name type="common">Green alga</name>
    <name type="synonym">Ulothrix nitens</name>
    <dbReference type="NCBI Taxonomy" id="105231"/>
    <lineage>
        <taxon>Eukaryota</taxon>
        <taxon>Viridiplantae</taxon>
        <taxon>Streptophyta</taxon>
        <taxon>Klebsormidiophyceae</taxon>
        <taxon>Klebsormidiales</taxon>
        <taxon>Klebsormidiaceae</taxon>
        <taxon>Klebsormidium</taxon>
    </lineage>
</organism>
<dbReference type="SUPFAM" id="SSF56784">
    <property type="entry name" value="HAD-like"/>
    <property type="match status" value="1"/>
</dbReference>
<feature type="compositionally biased region" description="Basic and acidic residues" evidence="5">
    <location>
        <begin position="153"/>
        <end position="177"/>
    </location>
</feature>
<feature type="compositionally biased region" description="Basic and acidic residues" evidence="5">
    <location>
        <begin position="540"/>
        <end position="551"/>
    </location>
</feature>
<feature type="compositionally biased region" description="Polar residues" evidence="5">
    <location>
        <begin position="1711"/>
        <end position="1723"/>
    </location>
</feature>
<feature type="compositionally biased region" description="Low complexity" evidence="5">
    <location>
        <begin position="362"/>
        <end position="373"/>
    </location>
</feature>
<dbReference type="PANTHER" id="PTHR12181">
    <property type="entry name" value="LIPIN"/>
    <property type="match status" value="1"/>
</dbReference>
<feature type="compositionally biased region" description="Basic and acidic residues" evidence="5">
    <location>
        <begin position="1210"/>
        <end position="1220"/>
    </location>
</feature>
<feature type="compositionally biased region" description="Basic and acidic residues" evidence="5">
    <location>
        <begin position="837"/>
        <end position="849"/>
    </location>
</feature>
<comment type="cofactor">
    <cofactor evidence="1">
        <name>Mg(2+)</name>
        <dbReference type="ChEBI" id="CHEBI:18420"/>
    </cofactor>
</comment>
<dbReference type="Pfam" id="PF16876">
    <property type="entry name" value="Lipin_mid"/>
    <property type="match status" value="1"/>
</dbReference>